<accession>A0AAW7XM41</accession>
<protein>
    <recommendedName>
        <fullName evidence="1">DUF7822 domain-containing protein</fullName>
    </recommendedName>
</protein>
<dbReference type="Pfam" id="PF25135">
    <property type="entry name" value="DUF7822"/>
    <property type="match status" value="1"/>
</dbReference>
<dbReference type="Proteomes" id="UP001169862">
    <property type="component" value="Unassembled WGS sequence"/>
</dbReference>
<dbReference type="EMBL" id="JAUOPG010000006">
    <property type="protein sequence ID" value="MDO6453968.1"/>
    <property type="molecule type" value="Genomic_DNA"/>
</dbReference>
<gene>
    <name evidence="2" type="ORF">Q4490_10370</name>
</gene>
<sequence>MANRSYLYTTNHLPESPEWQEIKDLHSISEWNYDIPLAFKLLLAGNPRAVKSSIWETPEKIAIAGDFQTGLATLNEYLDRLPPQAEALVTETKAFLSKASNERQYFILECGEIFDMEEGPLEAKNRALVEEINSINQDVRALAVPKVIIPDEPHRGFLDKLLGRKQEPPSYDPLEPFYGLGLGKWSNILYFQFGD</sequence>
<evidence type="ECO:0000259" key="1">
    <source>
        <dbReference type="Pfam" id="PF25135"/>
    </source>
</evidence>
<name>A0AAW7XM41_9GAMM</name>
<organism evidence="2 3">
    <name type="scientific">Neptunomonas phycophila</name>
    <dbReference type="NCBI Taxonomy" id="1572645"/>
    <lineage>
        <taxon>Bacteria</taxon>
        <taxon>Pseudomonadati</taxon>
        <taxon>Pseudomonadota</taxon>
        <taxon>Gammaproteobacteria</taxon>
        <taxon>Oceanospirillales</taxon>
        <taxon>Oceanospirillaceae</taxon>
        <taxon>Neptunomonas</taxon>
    </lineage>
</organism>
<evidence type="ECO:0000313" key="3">
    <source>
        <dbReference type="Proteomes" id="UP001169862"/>
    </source>
</evidence>
<comment type="caution">
    <text evidence="2">The sequence shown here is derived from an EMBL/GenBank/DDBJ whole genome shotgun (WGS) entry which is preliminary data.</text>
</comment>
<reference evidence="2" key="1">
    <citation type="submission" date="2023-07" db="EMBL/GenBank/DDBJ databases">
        <title>Genome content predicts the carbon catabolic preferences of heterotrophic bacteria.</title>
        <authorList>
            <person name="Gralka M."/>
        </authorList>
    </citation>
    <scope>NUCLEOTIDE SEQUENCE</scope>
    <source>
        <strain evidence="2">I2M16</strain>
    </source>
</reference>
<dbReference type="InterPro" id="IPR056724">
    <property type="entry name" value="DUF7822"/>
</dbReference>
<evidence type="ECO:0000313" key="2">
    <source>
        <dbReference type="EMBL" id="MDO6453968.1"/>
    </source>
</evidence>
<dbReference type="RefSeq" id="WP_303550398.1">
    <property type="nucleotide sequence ID" value="NZ_JAUOPG010000006.1"/>
</dbReference>
<feature type="domain" description="DUF7822" evidence="1">
    <location>
        <begin position="19"/>
        <end position="142"/>
    </location>
</feature>
<dbReference type="AlphaFoldDB" id="A0AAW7XM41"/>
<proteinExistence type="predicted"/>